<dbReference type="GO" id="GO:0006979">
    <property type="term" value="P:response to oxidative stress"/>
    <property type="evidence" value="ECO:0007669"/>
    <property type="project" value="TreeGrafter"/>
</dbReference>
<dbReference type="Gene3D" id="3.40.50.970">
    <property type="match status" value="1"/>
</dbReference>
<proteinExistence type="predicted"/>
<dbReference type="InterPro" id="IPR029061">
    <property type="entry name" value="THDP-binding"/>
</dbReference>
<dbReference type="Pfam" id="PF01558">
    <property type="entry name" value="POR"/>
    <property type="match status" value="1"/>
</dbReference>
<dbReference type="PANTHER" id="PTHR32154">
    <property type="entry name" value="PYRUVATE-FLAVODOXIN OXIDOREDUCTASE-RELATED"/>
    <property type="match status" value="1"/>
</dbReference>
<evidence type="ECO:0000259" key="3">
    <source>
        <dbReference type="Pfam" id="PF01855"/>
    </source>
</evidence>
<organism evidence="4 5">
    <name type="scientific">Candidatus Roizmanbacteria bacterium CG11_big_fil_rev_8_21_14_0_20_36_8</name>
    <dbReference type="NCBI Taxonomy" id="1974856"/>
    <lineage>
        <taxon>Bacteria</taxon>
        <taxon>Candidatus Roizmaniibacteriota</taxon>
    </lineage>
</organism>
<feature type="domain" description="Pyruvate flavodoxin/ferredoxin oxidoreductase pyrimidine binding" evidence="3">
    <location>
        <begin position="204"/>
        <end position="444"/>
    </location>
</feature>
<accession>A0A2M6IT84</accession>
<dbReference type="Gene3D" id="3.40.920.10">
    <property type="entry name" value="Pyruvate-ferredoxin oxidoreductase, PFOR, domain III"/>
    <property type="match status" value="1"/>
</dbReference>
<evidence type="ECO:0000256" key="1">
    <source>
        <dbReference type="ARBA" id="ARBA00023002"/>
    </source>
</evidence>
<evidence type="ECO:0000259" key="2">
    <source>
        <dbReference type="Pfam" id="PF01558"/>
    </source>
</evidence>
<dbReference type="GO" id="GO:0016903">
    <property type="term" value="F:oxidoreductase activity, acting on the aldehyde or oxo group of donors"/>
    <property type="evidence" value="ECO:0007669"/>
    <property type="project" value="InterPro"/>
</dbReference>
<dbReference type="InterPro" id="IPR002869">
    <property type="entry name" value="Pyrv_flavodox_OxRed_cen"/>
</dbReference>
<dbReference type="CDD" id="cd07034">
    <property type="entry name" value="TPP_PYR_PFOR_IOR-alpha_like"/>
    <property type="match status" value="1"/>
</dbReference>
<dbReference type="Gene3D" id="3.40.50.920">
    <property type="match status" value="1"/>
</dbReference>
<dbReference type="SUPFAM" id="SSF52922">
    <property type="entry name" value="TK C-terminal domain-like"/>
    <property type="match status" value="1"/>
</dbReference>
<dbReference type="Proteomes" id="UP000231056">
    <property type="component" value="Unassembled WGS sequence"/>
</dbReference>
<dbReference type="NCBIfam" id="TIGR03710">
    <property type="entry name" value="OAFO_sf"/>
    <property type="match status" value="1"/>
</dbReference>
<sequence>MQFNWKIGGEAGFGIMTSGLAFAKIATRSGYLIFDYTEYPSLIRGGHNTYEVLVSDEVVKSPKWEIDLLVCLNNDTYKLHSDRLTDKSMLIYDPHVFVPEIGIKIPITFGKIKRDEKIDQMMMNTIAVGASIGILGGDLSIFEEILHQQFDRKGKEVVNFNLKLAKIGYDEALKNNIKPLSILKKKDIIDPQMVITGNEAFALGAMVADCRYYAAYPMTPASTVLSILASWQYKNKMVVRHIEDEISAVNTALGASYAGVRSSVGSSGGGFALMVEGLSYAGIAEIPLVVLLAMRSGPATGMPTWTEQGDLLFAVHAGHGEFPKIVLTPGDPEEMIALTLKAFDLADIYQTPVILITDKFLSESHSSLSKKLEDAALEKHKIDRGKIVNDTKETPYLRYLDTKDGVSPMLIPGKKGTYYQANSYEHIEDSHTTEDLKERVKQVDKRSKKNTTYLKNHFELPKIIGDLNTAEIVFVSFGSMKGPIVDAMKLIKTKSAYIHFTHVYPLAEELVQQIFARCVGKRMILVENNSTAQFGQLLRMQTGIIFKEKLLKYDGRPIWPEEILLYVDDNTRSVVEEKNDTKIKAKVLSEDFRKKEKEIMDKLVAEMSVE</sequence>
<reference evidence="4 5" key="1">
    <citation type="submission" date="2017-09" db="EMBL/GenBank/DDBJ databases">
        <title>Depth-based differentiation of microbial function through sediment-hosted aquifers and enrichment of novel symbionts in the deep terrestrial subsurface.</title>
        <authorList>
            <person name="Probst A.J."/>
            <person name="Ladd B."/>
            <person name="Jarett J.K."/>
            <person name="Geller-Mcgrath D.E."/>
            <person name="Sieber C.M."/>
            <person name="Emerson J.B."/>
            <person name="Anantharaman K."/>
            <person name="Thomas B.C."/>
            <person name="Malmstrom R."/>
            <person name="Stieglmeier M."/>
            <person name="Klingl A."/>
            <person name="Woyke T."/>
            <person name="Ryan C.M."/>
            <person name="Banfield J.F."/>
        </authorList>
    </citation>
    <scope>NUCLEOTIDE SEQUENCE [LARGE SCALE GENOMIC DNA]</scope>
    <source>
        <strain evidence="4">CG11_big_fil_rev_8_21_14_0_20_36_8</strain>
    </source>
</reference>
<dbReference type="InterPro" id="IPR019752">
    <property type="entry name" value="Pyrv/ketoisovalerate_OxRed_cat"/>
</dbReference>
<evidence type="ECO:0000313" key="4">
    <source>
        <dbReference type="EMBL" id="PIQ73084.1"/>
    </source>
</evidence>
<gene>
    <name evidence="4" type="ORF">COV58_04435</name>
</gene>
<protein>
    <submittedName>
        <fullName evidence="4">2-oxoacid:ferredoxin oxidoreductase subunit alpha</fullName>
    </submittedName>
</protein>
<evidence type="ECO:0000313" key="5">
    <source>
        <dbReference type="Proteomes" id="UP000231056"/>
    </source>
</evidence>
<dbReference type="InterPro" id="IPR002880">
    <property type="entry name" value="Pyrv_Fd/Flavodoxin_OxRdtase_N"/>
</dbReference>
<name>A0A2M6IT84_9BACT</name>
<dbReference type="AlphaFoldDB" id="A0A2M6IT84"/>
<keyword evidence="1" id="KW-0560">Oxidoreductase</keyword>
<dbReference type="FunFam" id="3.40.50.970:FF:000022">
    <property type="entry name" value="2-oxoglutarate ferredoxin oxidoreductase alpha subunit"/>
    <property type="match status" value="1"/>
</dbReference>
<dbReference type="InterPro" id="IPR022367">
    <property type="entry name" value="2-oxoacid/accept_OxRdtase_asu"/>
</dbReference>
<dbReference type="InterPro" id="IPR050722">
    <property type="entry name" value="Pyruvate:ferred/Flavod_OxRd"/>
</dbReference>
<dbReference type="EMBL" id="PCVM01000105">
    <property type="protein sequence ID" value="PIQ73084.1"/>
    <property type="molecule type" value="Genomic_DNA"/>
</dbReference>
<dbReference type="SUPFAM" id="SSF53323">
    <property type="entry name" value="Pyruvate-ferredoxin oxidoreductase, PFOR, domain III"/>
    <property type="match status" value="1"/>
</dbReference>
<dbReference type="SUPFAM" id="SSF52518">
    <property type="entry name" value="Thiamin diphosphate-binding fold (THDP-binding)"/>
    <property type="match status" value="1"/>
</dbReference>
<feature type="domain" description="Pyruvate/ketoisovalerate oxidoreductase catalytic" evidence="2">
    <location>
        <begin position="12"/>
        <end position="170"/>
    </location>
</feature>
<dbReference type="InterPro" id="IPR009014">
    <property type="entry name" value="Transketo_C/PFOR_II"/>
</dbReference>
<dbReference type="Pfam" id="PF01855">
    <property type="entry name" value="POR_N"/>
    <property type="match status" value="1"/>
</dbReference>
<dbReference type="PANTHER" id="PTHR32154:SF20">
    <property type="entry name" value="2-OXOGLUTARATE OXIDOREDUCTASE SUBUNIT KORA"/>
    <property type="match status" value="1"/>
</dbReference>
<comment type="caution">
    <text evidence="4">The sequence shown here is derived from an EMBL/GenBank/DDBJ whole genome shotgun (WGS) entry which is preliminary data.</text>
</comment>